<feature type="region of interest" description="Disordered" evidence="1">
    <location>
        <begin position="102"/>
        <end position="125"/>
    </location>
</feature>
<feature type="compositionally biased region" description="Low complexity" evidence="1">
    <location>
        <begin position="102"/>
        <end position="113"/>
    </location>
</feature>
<dbReference type="EMBL" id="JABSTU010000011">
    <property type="protein sequence ID" value="KAH8008873.1"/>
    <property type="molecule type" value="Genomic_DNA"/>
</dbReference>
<keyword evidence="3" id="KW-1185">Reference proteome</keyword>
<proteinExistence type="predicted"/>
<reference evidence="2" key="2">
    <citation type="submission" date="2021-09" db="EMBL/GenBank/DDBJ databases">
        <authorList>
            <person name="Jia N."/>
            <person name="Wang J."/>
            <person name="Shi W."/>
            <person name="Du L."/>
            <person name="Sun Y."/>
            <person name="Zhan W."/>
            <person name="Jiang J."/>
            <person name="Wang Q."/>
            <person name="Zhang B."/>
            <person name="Ji P."/>
            <person name="Sakyi L.B."/>
            <person name="Cui X."/>
            <person name="Yuan T."/>
            <person name="Jiang B."/>
            <person name="Yang W."/>
            <person name="Lam T.T.-Y."/>
            <person name="Chang Q."/>
            <person name="Ding S."/>
            <person name="Wang X."/>
            <person name="Zhu J."/>
            <person name="Ruan X."/>
            <person name="Zhao L."/>
            <person name="Wei J."/>
            <person name="Que T."/>
            <person name="Du C."/>
            <person name="Cheng J."/>
            <person name="Dai P."/>
            <person name="Han X."/>
            <person name="Huang E."/>
            <person name="Gao Y."/>
            <person name="Liu J."/>
            <person name="Shao H."/>
            <person name="Ye R."/>
            <person name="Li L."/>
            <person name="Wei W."/>
            <person name="Wang X."/>
            <person name="Wang C."/>
            <person name="Huo Q."/>
            <person name="Li W."/>
            <person name="Guo W."/>
            <person name="Chen H."/>
            <person name="Chen S."/>
            <person name="Zhou L."/>
            <person name="Zhou L."/>
            <person name="Ni X."/>
            <person name="Tian J."/>
            <person name="Zhou Y."/>
            <person name="Sheng Y."/>
            <person name="Liu T."/>
            <person name="Pan Y."/>
            <person name="Xia L."/>
            <person name="Li J."/>
            <person name="Zhao F."/>
            <person name="Cao W."/>
        </authorList>
    </citation>
    <scope>NUCLEOTIDE SEQUENCE</scope>
    <source>
        <strain evidence="2">Rmic-2018</strain>
        <tissue evidence="2">Larvae</tissue>
    </source>
</reference>
<evidence type="ECO:0000256" key="1">
    <source>
        <dbReference type="SAM" id="MobiDB-lite"/>
    </source>
</evidence>
<name>A0A9J6D479_RHIMP</name>
<evidence type="ECO:0000313" key="2">
    <source>
        <dbReference type="EMBL" id="KAH8008873.1"/>
    </source>
</evidence>
<comment type="caution">
    <text evidence="2">The sequence shown here is derived from an EMBL/GenBank/DDBJ whole genome shotgun (WGS) entry which is preliminary data.</text>
</comment>
<organism evidence="2 3">
    <name type="scientific">Rhipicephalus microplus</name>
    <name type="common">Cattle tick</name>
    <name type="synonym">Boophilus microplus</name>
    <dbReference type="NCBI Taxonomy" id="6941"/>
    <lineage>
        <taxon>Eukaryota</taxon>
        <taxon>Metazoa</taxon>
        <taxon>Ecdysozoa</taxon>
        <taxon>Arthropoda</taxon>
        <taxon>Chelicerata</taxon>
        <taxon>Arachnida</taxon>
        <taxon>Acari</taxon>
        <taxon>Parasitiformes</taxon>
        <taxon>Ixodida</taxon>
        <taxon>Ixodoidea</taxon>
        <taxon>Ixodidae</taxon>
        <taxon>Rhipicephalinae</taxon>
        <taxon>Rhipicephalus</taxon>
        <taxon>Boophilus</taxon>
    </lineage>
</organism>
<reference evidence="2" key="1">
    <citation type="journal article" date="2020" name="Cell">
        <title>Large-Scale Comparative Analyses of Tick Genomes Elucidate Their Genetic Diversity and Vector Capacities.</title>
        <authorList>
            <consortium name="Tick Genome and Microbiome Consortium (TIGMIC)"/>
            <person name="Jia N."/>
            <person name="Wang J."/>
            <person name="Shi W."/>
            <person name="Du L."/>
            <person name="Sun Y."/>
            <person name="Zhan W."/>
            <person name="Jiang J.F."/>
            <person name="Wang Q."/>
            <person name="Zhang B."/>
            <person name="Ji P."/>
            <person name="Bell-Sakyi L."/>
            <person name="Cui X.M."/>
            <person name="Yuan T.T."/>
            <person name="Jiang B.G."/>
            <person name="Yang W.F."/>
            <person name="Lam T.T."/>
            <person name="Chang Q.C."/>
            <person name="Ding S.J."/>
            <person name="Wang X.J."/>
            <person name="Zhu J.G."/>
            <person name="Ruan X.D."/>
            <person name="Zhao L."/>
            <person name="Wei J.T."/>
            <person name="Ye R.Z."/>
            <person name="Que T.C."/>
            <person name="Du C.H."/>
            <person name="Zhou Y.H."/>
            <person name="Cheng J.X."/>
            <person name="Dai P.F."/>
            <person name="Guo W.B."/>
            <person name="Han X.H."/>
            <person name="Huang E.J."/>
            <person name="Li L.F."/>
            <person name="Wei W."/>
            <person name="Gao Y.C."/>
            <person name="Liu J.Z."/>
            <person name="Shao H.Z."/>
            <person name="Wang X."/>
            <person name="Wang C.C."/>
            <person name="Yang T.C."/>
            <person name="Huo Q.B."/>
            <person name="Li W."/>
            <person name="Chen H.Y."/>
            <person name="Chen S.E."/>
            <person name="Zhou L.G."/>
            <person name="Ni X.B."/>
            <person name="Tian J.H."/>
            <person name="Sheng Y."/>
            <person name="Liu T."/>
            <person name="Pan Y.S."/>
            <person name="Xia L.Y."/>
            <person name="Li J."/>
            <person name="Zhao F."/>
            <person name="Cao W.C."/>
        </authorList>
    </citation>
    <scope>NUCLEOTIDE SEQUENCE</scope>
    <source>
        <strain evidence="2">Rmic-2018</strain>
    </source>
</reference>
<gene>
    <name evidence="2" type="ORF">HPB51_005920</name>
</gene>
<protein>
    <submittedName>
        <fullName evidence="2">Uncharacterized protein</fullName>
    </submittedName>
</protein>
<dbReference type="Proteomes" id="UP000821866">
    <property type="component" value="Chromosome 9"/>
</dbReference>
<dbReference type="AlphaFoldDB" id="A0A9J6D479"/>
<evidence type="ECO:0000313" key="3">
    <source>
        <dbReference type="Proteomes" id="UP000821866"/>
    </source>
</evidence>
<accession>A0A9J6D479</accession>
<feature type="region of interest" description="Disordered" evidence="1">
    <location>
        <begin position="1"/>
        <end position="24"/>
    </location>
</feature>
<sequence length="318" mass="37571">MRRAMHRRQSQGMLTWPPTLRETPEPPLPEVDENVELHPSRVEVFRWRLNEFLNQGHIMLLVLRTHVHDFNPHYAAEFEHAVLYYSMIKTPMHLKEAGTGLNTGSSLSSSASGTHHERSTSASCISGVSRWRPQQEIRMRRAMHRRQSQGMLTWPPTLRETPEPPLPEVDENAELHPSRVEVFRWRLNEFLNQGHIMLLVLRTHVHDFNPHYAAEFEHAVLYYSMIKIELDDYFDTVVHYNMKAINQRDIKWWPDTLFKRVAIVIFAVLDKVEVQTLDYYVNKDNLKELFRHLQWENYLFNWKTALDPSPTPSTTFVP</sequence>